<dbReference type="InterPro" id="IPR045340">
    <property type="entry name" value="DUF6533"/>
</dbReference>
<evidence type="ECO:0000256" key="1">
    <source>
        <dbReference type="SAM" id="Phobius"/>
    </source>
</evidence>
<accession>A0A9Q5NC66</accession>
<protein>
    <recommendedName>
        <fullName evidence="2">DUF6533 domain-containing protein</fullName>
    </recommendedName>
</protein>
<feature type="domain" description="DUF6533" evidence="2">
    <location>
        <begin position="57"/>
        <end position="86"/>
    </location>
</feature>
<keyword evidence="1" id="KW-0472">Membrane</keyword>
<dbReference type="OrthoDB" id="2952413at2759"/>
<dbReference type="EMBL" id="LNZH02000182">
    <property type="protein sequence ID" value="OCB88234.1"/>
    <property type="molecule type" value="Genomic_DNA"/>
</dbReference>
<comment type="caution">
    <text evidence="3">The sequence shown here is derived from an EMBL/GenBank/DDBJ whole genome shotgun (WGS) entry which is preliminary data.</text>
</comment>
<keyword evidence="1" id="KW-1133">Transmembrane helix</keyword>
<feature type="transmembrane region" description="Helical" evidence="1">
    <location>
        <begin position="226"/>
        <end position="247"/>
    </location>
</feature>
<dbReference type="Proteomes" id="UP000757232">
    <property type="component" value="Unassembled WGS sequence"/>
</dbReference>
<gene>
    <name evidence="3" type="ORF">A7U60_g4639</name>
</gene>
<feature type="transmembrane region" description="Helical" evidence="1">
    <location>
        <begin position="326"/>
        <end position="346"/>
    </location>
</feature>
<name>A0A9Q5NC66_SANBA</name>
<organism evidence="3 4">
    <name type="scientific">Sanghuangporus baumii</name>
    <name type="common">Phellinus baumii</name>
    <dbReference type="NCBI Taxonomy" id="108892"/>
    <lineage>
        <taxon>Eukaryota</taxon>
        <taxon>Fungi</taxon>
        <taxon>Dikarya</taxon>
        <taxon>Basidiomycota</taxon>
        <taxon>Agaricomycotina</taxon>
        <taxon>Agaricomycetes</taxon>
        <taxon>Hymenochaetales</taxon>
        <taxon>Hymenochaetaceae</taxon>
        <taxon>Sanghuangporus</taxon>
    </lineage>
</organism>
<feature type="transmembrane region" description="Helical" evidence="1">
    <location>
        <begin position="77"/>
        <end position="98"/>
    </location>
</feature>
<feature type="transmembrane region" description="Helical" evidence="1">
    <location>
        <begin position="160"/>
        <end position="179"/>
    </location>
</feature>
<evidence type="ECO:0000313" key="3">
    <source>
        <dbReference type="EMBL" id="OCB88234.1"/>
    </source>
</evidence>
<feature type="transmembrane region" description="Helical" evidence="1">
    <location>
        <begin position="295"/>
        <end position="314"/>
    </location>
</feature>
<reference evidence="3" key="1">
    <citation type="submission" date="2016-06" db="EMBL/GenBank/DDBJ databases">
        <title>Draft Genome sequence of the fungus Inonotus baumii.</title>
        <authorList>
            <person name="Zhu H."/>
            <person name="Lin W."/>
        </authorList>
    </citation>
    <scope>NUCLEOTIDE SEQUENCE</scope>
    <source>
        <strain evidence="3">821</strain>
    </source>
</reference>
<sequence length="390" mass="44676">MSSTWTADDINDLVFEVHCQTVLKVTIVACTTFHLYYTGWSLPLFLRSEFHLQGLEALHFDEEVEYIWLKKWTMGKAMYLSTRYLGSLFLICCTVAFIDFRWEDTLNLIASIFGGVLNNGFFATCFHGELFAGPGPMIILLAEVILQMRVYALYGRNRKMLIFFILLNVALFGFNILQFSNLFLYAESGGCPDSGCFQKRDLVRRGFIPDDPEVRLGCSLTVQITGVAWGVTSFVEFILFVLVFVKAQAWKICIRKKGTTGDGAPLVRDITTTMARDSISYFAIVADYSITLRRIFTICFFTSFCTSFYMTYYSQFFYFMYIESNALETIVITIMTILAPKLILNLRAEYYGPMRMDEVELTWNVAGLDELTSRRQEHSDHSEALASFLD</sequence>
<dbReference type="Pfam" id="PF20151">
    <property type="entry name" value="DUF6533"/>
    <property type="match status" value="1"/>
</dbReference>
<feature type="transmembrane region" description="Helical" evidence="1">
    <location>
        <begin position="130"/>
        <end position="148"/>
    </location>
</feature>
<dbReference type="AlphaFoldDB" id="A0A9Q5NC66"/>
<keyword evidence="1" id="KW-0812">Transmembrane</keyword>
<evidence type="ECO:0000259" key="2">
    <source>
        <dbReference type="Pfam" id="PF20151"/>
    </source>
</evidence>
<keyword evidence="4" id="KW-1185">Reference proteome</keyword>
<evidence type="ECO:0000313" key="4">
    <source>
        <dbReference type="Proteomes" id="UP000757232"/>
    </source>
</evidence>
<proteinExistence type="predicted"/>